<accession>A0A4V1CX92</accession>
<dbReference type="OrthoDB" id="9784220at2"/>
<feature type="region of interest" description="Disordered" evidence="1">
    <location>
        <begin position="1"/>
        <end position="48"/>
    </location>
</feature>
<proteinExistence type="predicted"/>
<keyword evidence="3" id="KW-0624">Polysaccharide degradation</keyword>
<keyword evidence="3" id="KW-0378">Hydrolase</keyword>
<organism evidence="3 4">
    <name type="scientific">Desulfovibrio desulfuricans</name>
    <dbReference type="NCBI Taxonomy" id="876"/>
    <lineage>
        <taxon>Bacteria</taxon>
        <taxon>Pseudomonadati</taxon>
        <taxon>Thermodesulfobacteriota</taxon>
        <taxon>Desulfovibrionia</taxon>
        <taxon>Desulfovibrionales</taxon>
        <taxon>Desulfovibrionaceae</taxon>
        <taxon>Desulfovibrio</taxon>
    </lineage>
</organism>
<dbReference type="PANTHER" id="PTHR10587">
    <property type="entry name" value="GLYCOSYL TRANSFERASE-RELATED"/>
    <property type="match status" value="1"/>
</dbReference>
<evidence type="ECO:0000259" key="2">
    <source>
        <dbReference type="PROSITE" id="PS51677"/>
    </source>
</evidence>
<feature type="domain" description="NodB homology" evidence="2">
    <location>
        <begin position="68"/>
        <end position="273"/>
    </location>
</feature>
<keyword evidence="3" id="KW-0119">Carbohydrate metabolism</keyword>
<evidence type="ECO:0000256" key="1">
    <source>
        <dbReference type="SAM" id="MobiDB-lite"/>
    </source>
</evidence>
<dbReference type="Proteomes" id="UP000297065">
    <property type="component" value="Chromosome"/>
</dbReference>
<dbReference type="GO" id="GO:0016810">
    <property type="term" value="F:hydrolase activity, acting on carbon-nitrogen (but not peptide) bonds"/>
    <property type="evidence" value="ECO:0007669"/>
    <property type="project" value="InterPro"/>
</dbReference>
<evidence type="ECO:0000313" key="3">
    <source>
        <dbReference type="EMBL" id="QCC85410.1"/>
    </source>
</evidence>
<name>A0A4V1CX92_DESDE</name>
<dbReference type="PROSITE" id="PS51677">
    <property type="entry name" value="NODB"/>
    <property type="match status" value="1"/>
</dbReference>
<dbReference type="GO" id="GO:0045493">
    <property type="term" value="P:xylan catabolic process"/>
    <property type="evidence" value="ECO:0007669"/>
    <property type="project" value="UniProtKB-KW"/>
</dbReference>
<protein>
    <submittedName>
        <fullName evidence="3">Xylanase</fullName>
    </submittedName>
</protein>
<dbReference type="InterPro" id="IPR002509">
    <property type="entry name" value="NODB_dom"/>
</dbReference>
<dbReference type="GO" id="GO:0016798">
    <property type="term" value="F:hydrolase activity, acting on glycosyl bonds"/>
    <property type="evidence" value="ECO:0007669"/>
    <property type="project" value="UniProtKB-KW"/>
</dbReference>
<feature type="compositionally biased region" description="Polar residues" evidence="1">
    <location>
        <begin position="1"/>
        <end position="17"/>
    </location>
</feature>
<dbReference type="Pfam" id="PF01522">
    <property type="entry name" value="Polysacc_deac_1"/>
    <property type="match status" value="1"/>
</dbReference>
<dbReference type="InterPro" id="IPR050248">
    <property type="entry name" value="Polysacc_deacetylase_ArnD"/>
</dbReference>
<dbReference type="PANTHER" id="PTHR10587:SF134">
    <property type="entry name" value="SECRETED PROTEIN"/>
    <property type="match status" value="1"/>
</dbReference>
<dbReference type="EMBL" id="CP036295">
    <property type="protein sequence ID" value="QCC85410.1"/>
    <property type="molecule type" value="Genomic_DNA"/>
</dbReference>
<dbReference type="SUPFAM" id="SSF88713">
    <property type="entry name" value="Glycoside hydrolase/deacetylase"/>
    <property type="match status" value="1"/>
</dbReference>
<dbReference type="RefSeq" id="WP_136399578.1">
    <property type="nucleotide sequence ID" value="NZ_CP036295.1"/>
</dbReference>
<gene>
    <name evidence="3" type="ORF">DDIC_05875</name>
</gene>
<reference evidence="3 4" key="1">
    <citation type="submission" date="2019-02" db="EMBL/GenBank/DDBJ databases">
        <title>Complete Genome Sequence of Desulfovibrio desulfuricans IC1, a Sulfonate Utilizing Anaerobe.</title>
        <authorList>
            <person name="Day L.A."/>
            <person name="De Leon K.B."/>
            <person name="Wall J.D."/>
        </authorList>
    </citation>
    <scope>NUCLEOTIDE SEQUENCE [LARGE SCALE GENOMIC DNA]</scope>
    <source>
        <strain evidence="3 4">IC1</strain>
    </source>
</reference>
<dbReference type="InterPro" id="IPR011330">
    <property type="entry name" value="Glyco_hydro/deAcase_b/a-brl"/>
</dbReference>
<evidence type="ECO:0000313" key="4">
    <source>
        <dbReference type="Proteomes" id="UP000297065"/>
    </source>
</evidence>
<keyword evidence="3" id="KW-0326">Glycosidase</keyword>
<dbReference type="Gene3D" id="3.20.20.370">
    <property type="entry name" value="Glycoside hydrolase/deacetylase"/>
    <property type="match status" value="1"/>
</dbReference>
<dbReference type="AlphaFoldDB" id="A0A4V1CX92"/>
<sequence length="319" mass="34587">MPSIVSAQQTASANDAASSWLPDAQDARKALPNDSTPPARREPATVLPPLPAASVGNIRRVAIADGAKVVALTFDLCELDTVTTGCDMDILGFLRSERIPATLFMGGKWMRTHSRRVLQIMTESQFEIANHAWSHGNFALLSPAGLRAQVLWTQAQYELLRDEALRQARAQGRPEPNIAPVPTLFRLPYGRCNDQALQALANLGMQVVQWDVVAESGGDNTSPEHARHEAKLVASQVRPGSILLFHANLVPKGSAQLLRETVAELRRKGYSFVSAGTLLGMGTPQRTMNGYFTRPGDNKALDSQFGVDGTGRHTPFTGD</sequence>
<keyword evidence="3" id="KW-0858">Xylan degradation</keyword>